<keyword evidence="2" id="KW-1185">Reference proteome</keyword>
<reference evidence="2" key="1">
    <citation type="journal article" date="2019" name="Int. J. Syst. Evol. Microbiol.">
        <title>The Global Catalogue of Microorganisms (GCM) 10K type strain sequencing project: providing services to taxonomists for standard genome sequencing and annotation.</title>
        <authorList>
            <consortium name="The Broad Institute Genomics Platform"/>
            <consortium name="The Broad Institute Genome Sequencing Center for Infectious Disease"/>
            <person name="Wu L."/>
            <person name="Ma J."/>
        </authorList>
    </citation>
    <scope>NUCLEOTIDE SEQUENCE [LARGE SCALE GENOMIC DNA]</scope>
    <source>
        <strain evidence="2">JCM 9651</strain>
    </source>
</reference>
<organism evidence="1 2">
    <name type="scientific">Streptomyces sannanensis</name>
    <dbReference type="NCBI Taxonomy" id="285536"/>
    <lineage>
        <taxon>Bacteria</taxon>
        <taxon>Bacillati</taxon>
        <taxon>Actinomycetota</taxon>
        <taxon>Actinomycetes</taxon>
        <taxon>Kitasatosporales</taxon>
        <taxon>Streptomycetaceae</taxon>
        <taxon>Streptomyces</taxon>
    </lineage>
</organism>
<dbReference type="Proteomes" id="UP001499990">
    <property type="component" value="Unassembled WGS sequence"/>
</dbReference>
<dbReference type="EMBL" id="BAAAYL010000001">
    <property type="protein sequence ID" value="GAA3378786.1"/>
    <property type="molecule type" value="Genomic_DNA"/>
</dbReference>
<evidence type="ECO:0000313" key="1">
    <source>
        <dbReference type="EMBL" id="GAA3378786.1"/>
    </source>
</evidence>
<proteinExistence type="predicted"/>
<evidence type="ECO:0008006" key="3">
    <source>
        <dbReference type="Google" id="ProtNLM"/>
    </source>
</evidence>
<protein>
    <recommendedName>
        <fullName evidence="3">DUF1877 family protein</fullName>
    </recommendedName>
</protein>
<sequence>MGVDFFWRRVPGAVAAEPSAKRLRGMVPHWFDDEFGVLRKAGLVMAVENNGSLMDFVLTAGGSIADESARLPVFGGELRTEEEDTEYGLVAEFEVCVLEPRQVRRAAAFLRDVPVHDLVKASDPLLAAQAAALGFSTPWSTEWSASLVADLLELQGFFSAAADAGEAILKVQSA</sequence>
<dbReference type="Gene3D" id="3.40.1760.10">
    <property type="entry name" value="YfbM-like super family"/>
    <property type="match status" value="1"/>
</dbReference>
<dbReference type="InterPro" id="IPR035944">
    <property type="entry name" value="YfbM-like_sf"/>
</dbReference>
<comment type="caution">
    <text evidence="1">The sequence shown here is derived from an EMBL/GenBank/DDBJ whole genome shotgun (WGS) entry which is preliminary data.</text>
</comment>
<evidence type="ECO:0000313" key="2">
    <source>
        <dbReference type="Proteomes" id="UP001499990"/>
    </source>
</evidence>
<gene>
    <name evidence="1" type="ORF">GCM10020367_59710</name>
</gene>
<accession>A0ABP6SJX6</accession>
<name>A0ABP6SJX6_9ACTN</name>